<evidence type="ECO:0000313" key="1">
    <source>
        <dbReference type="EMBL" id="CDR13051.1"/>
    </source>
</evidence>
<reference evidence="1" key="1">
    <citation type="submission" date="2014-05" db="EMBL/GenBank/DDBJ databases">
        <authorList>
            <person name="Horn Fabian"/>
        </authorList>
    </citation>
    <scope>NUCLEOTIDE SEQUENCE</scope>
</reference>
<accession>A0A060ZZ66</accession>
<dbReference type="HOGENOM" id="CLU_3434084_0_0_11"/>
<dbReference type="EMBL" id="LK022848">
    <property type="protein sequence ID" value="CDR13051.1"/>
    <property type="molecule type" value="Genomic_DNA"/>
</dbReference>
<proteinExistence type="predicted"/>
<sequence length="15" mass="1651">MSESKLVVNEIFGPT</sequence>
<protein>
    <submittedName>
        <fullName evidence="1">Uncharacterized protein</fullName>
    </submittedName>
</protein>
<organism evidence="1">
    <name type="scientific">Streptomyces iranensis</name>
    <dbReference type="NCBI Taxonomy" id="576784"/>
    <lineage>
        <taxon>Bacteria</taxon>
        <taxon>Bacillati</taxon>
        <taxon>Actinomycetota</taxon>
        <taxon>Actinomycetes</taxon>
        <taxon>Kitasatosporales</taxon>
        <taxon>Streptomycetaceae</taxon>
        <taxon>Streptomyces</taxon>
        <taxon>Streptomyces violaceusniger group</taxon>
    </lineage>
</organism>
<name>A0A060ZZ66_9ACTN</name>
<gene>
    <name evidence="1" type="ORF">SIRAN7877</name>
</gene>